<organism evidence="1 2">
    <name type="scientific">Rhizophagus clarus</name>
    <dbReference type="NCBI Taxonomy" id="94130"/>
    <lineage>
        <taxon>Eukaryota</taxon>
        <taxon>Fungi</taxon>
        <taxon>Fungi incertae sedis</taxon>
        <taxon>Mucoromycota</taxon>
        <taxon>Glomeromycotina</taxon>
        <taxon>Glomeromycetes</taxon>
        <taxon>Glomerales</taxon>
        <taxon>Glomeraceae</taxon>
        <taxon>Rhizophagus</taxon>
    </lineage>
</organism>
<protein>
    <recommendedName>
        <fullName evidence="3">Restriction endonuclease domain-containing protein</fullName>
    </recommendedName>
</protein>
<proteinExistence type="predicted"/>
<accession>A0A2Z6QTY2</accession>
<comment type="caution">
    <text evidence="1">The sequence shown here is derived from an EMBL/GenBank/DDBJ whole genome shotgun (WGS) entry which is preliminary data.</text>
</comment>
<evidence type="ECO:0000313" key="1">
    <source>
        <dbReference type="EMBL" id="GBB89239.1"/>
    </source>
</evidence>
<reference evidence="1 2" key="1">
    <citation type="submission" date="2017-11" db="EMBL/GenBank/DDBJ databases">
        <title>The genome of Rhizophagus clarus HR1 reveals common genetic basis of auxotrophy among arbuscular mycorrhizal fungi.</title>
        <authorList>
            <person name="Kobayashi Y."/>
        </authorList>
    </citation>
    <scope>NUCLEOTIDE SEQUENCE [LARGE SCALE GENOMIC DNA]</scope>
    <source>
        <strain evidence="1 2">HR1</strain>
    </source>
</reference>
<name>A0A2Z6QTY2_9GLOM</name>
<gene>
    <name evidence="1" type="ORF">RclHR1_15920001</name>
</gene>
<evidence type="ECO:0000313" key="2">
    <source>
        <dbReference type="Proteomes" id="UP000247702"/>
    </source>
</evidence>
<evidence type="ECO:0008006" key="3">
    <source>
        <dbReference type="Google" id="ProtNLM"/>
    </source>
</evidence>
<sequence length="313" mass="35257">MSNPPIHRLHYIPGVWLAKETLKSLKKLLKPRPEIKDELPSESSFPYKIGSKITVEEYNNFLVRKESSGYKYQRKSNGNVYVIDMSDPEHGAVCALLQTYFNLANGGAISNRPVDVSGDDFHYNPTVNGEFTAADVIVRPHQNYVQRPIIPYPGPPAGDKNGNPHARIVCEVANTQKIGSLISKCQNWLNQVYVRYVLGIKLHDKRTTQDPQGRFYRSMTAMLFQQGVPGYRVWDFGTHQLGYLTDNAHLTGCNTPNIPAFQITIPVNEVFWDPLTFPAAAGYVPVAPPTVTLGNFTIDLFEIQQIVLKRQRN</sequence>
<dbReference type="Proteomes" id="UP000247702">
    <property type="component" value="Unassembled WGS sequence"/>
</dbReference>
<dbReference type="AlphaFoldDB" id="A0A2Z6QTY2"/>
<dbReference type="EMBL" id="BEXD01000660">
    <property type="protein sequence ID" value="GBB89239.1"/>
    <property type="molecule type" value="Genomic_DNA"/>
</dbReference>
<keyword evidence="2" id="KW-1185">Reference proteome</keyword>